<gene>
    <name evidence="2" type="ORF">NLU13_7345</name>
</gene>
<comment type="caution">
    <text evidence="2">The sequence shown here is derived from an EMBL/GenBank/DDBJ whole genome shotgun (WGS) entry which is preliminary data.</text>
</comment>
<feature type="domain" description="N-acetyltransferase" evidence="1">
    <location>
        <begin position="85"/>
        <end position="228"/>
    </location>
</feature>
<dbReference type="Proteomes" id="UP001175261">
    <property type="component" value="Unassembled WGS sequence"/>
</dbReference>
<accession>A0AA39GF04</accession>
<dbReference type="SUPFAM" id="SSF55729">
    <property type="entry name" value="Acyl-CoA N-acyltransferases (Nat)"/>
    <property type="match status" value="1"/>
</dbReference>
<keyword evidence="3" id="KW-1185">Reference proteome</keyword>
<dbReference type="InterPro" id="IPR016181">
    <property type="entry name" value="Acyl_CoA_acyltransferase"/>
</dbReference>
<evidence type="ECO:0000313" key="2">
    <source>
        <dbReference type="EMBL" id="KAK0384867.1"/>
    </source>
</evidence>
<dbReference type="Gene3D" id="3.40.630.30">
    <property type="match status" value="1"/>
</dbReference>
<dbReference type="Pfam" id="PF00583">
    <property type="entry name" value="Acetyltransf_1"/>
    <property type="match status" value="1"/>
</dbReference>
<dbReference type="PANTHER" id="PTHR42791:SF2">
    <property type="entry name" value="N-ACETYLTRANSFERASE DOMAIN-CONTAINING PROTEIN"/>
    <property type="match status" value="1"/>
</dbReference>
<dbReference type="InterPro" id="IPR052523">
    <property type="entry name" value="Trichothecene_AcTrans"/>
</dbReference>
<name>A0AA39GF04_SARSR</name>
<protein>
    <recommendedName>
        <fullName evidence="1">N-acetyltransferase domain-containing protein</fullName>
    </recommendedName>
</protein>
<sequence length="230" mass="26239">MAYELKPCCTVADADAVAKNIVPAFWQQTWWRILFEASEEDIVAKVARRTPQNLLAQRAVRRHQAVIDTTTGCVVGYARWVLPYEHASEWIEAQTPAVGEEERKRLKEMFDETQLPFGEHQDEMDALDDPVHEKQDELEPKTPYLKLDYLATHPDHQRRGIATMLVKSGLVQADRLGIETMVTAMGTASASAYKKLGFEMHWDLEQSLKPWGHDDVYYTAILTRKPAKGN</sequence>
<organism evidence="2 3">
    <name type="scientific">Sarocladium strictum</name>
    <name type="common">Black bundle disease fungus</name>
    <name type="synonym">Acremonium strictum</name>
    <dbReference type="NCBI Taxonomy" id="5046"/>
    <lineage>
        <taxon>Eukaryota</taxon>
        <taxon>Fungi</taxon>
        <taxon>Dikarya</taxon>
        <taxon>Ascomycota</taxon>
        <taxon>Pezizomycotina</taxon>
        <taxon>Sordariomycetes</taxon>
        <taxon>Hypocreomycetidae</taxon>
        <taxon>Hypocreales</taxon>
        <taxon>Sarocladiaceae</taxon>
        <taxon>Sarocladium</taxon>
    </lineage>
</organism>
<dbReference type="PROSITE" id="PS51186">
    <property type="entry name" value="GNAT"/>
    <property type="match status" value="1"/>
</dbReference>
<reference evidence="2" key="1">
    <citation type="submission" date="2022-10" db="EMBL/GenBank/DDBJ databases">
        <title>Determination and structural analysis of whole genome sequence of Sarocladium strictum F4-1.</title>
        <authorList>
            <person name="Hu L."/>
            <person name="Jiang Y."/>
        </authorList>
    </citation>
    <scope>NUCLEOTIDE SEQUENCE</scope>
    <source>
        <strain evidence="2">F4-1</strain>
    </source>
</reference>
<dbReference type="EMBL" id="JAPDFR010000007">
    <property type="protein sequence ID" value="KAK0384867.1"/>
    <property type="molecule type" value="Genomic_DNA"/>
</dbReference>
<dbReference type="CDD" id="cd04301">
    <property type="entry name" value="NAT_SF"/>
    <property type="match status" value="1"/>
</dbReference>
<dbReference type="AlphaFoldDB" id="A0AA39GF04"/>
<dbReference type="InterPro" id="IPR000182">
    <property type="entry name" value="GNAT_dom"/>
</dbReference>
<proteinExistence type="predicted"/>
<dbReference type="PANTHER" id="PTHR42791">
    <property type="entry name" value="GNAT FAMILY ACETYLTRANSFERASE"/>
    <property type="match status" value="1"/>
</dbReference>
<evidence type="ECO:0000259" key="1">
    <source>
        <dbReference type="PROSITE" id="PS51186"/>
    </source>
</evidence>
<evidence type="ECO:0000313" key="3">
    <source>
        <dbReference type="Proteomes" id="UP001175261"/>
    </source>
</evidence>
<dbReference type="GO" id="GO:0016747">
    <property type="term" value="F:acyltransferase activity, transferring groups other than amino-acyl groups"/>
    <property type="evidence" value="ECO:0007669"/>
    <property type="project" value="InterPro"/>
</dbReference>